<dbReference type="WBParaSite" id="EVEC_0000431501-mRNA-1">
    <property type="protein sequence ID" value="EVEC_0000431501-mRNA-1"/>
    <property type="gene ID" value="EVEC_0000431501"/>
</dbReference>
<dbReference type="Proteomes" id="UP000274131">
    <property type="component" value="Unassembled WGS sequence"/>
</dbReference>
<gene>
    <name evidence="1" type="ORF">EVEC_LOCUS4023</name>
</gene>
<proteinExistence type="predicted"/>
<organism evidence="3">
    <name type="scientific">Enterobius vermicularis</name>
    <name type="common">Human pinworm</name>
    <dbReference type="NCBI Taxonomy" id="51028"/>
    <lineage>
        <taxon>Eukaryota</taxon>
        <taxon>Metazoa</taxon>
        <taxon>Ecdysozoa</taxon>
        <taxon>Nematoda</taxon>
        <taxon>Chromadorea</taxon>
        <taxon>Rhabditida</taxon>
        <taxon>Spirurina</taxon>
        <taxon>Oxyuridomorpha</taxon>
        <taxon>Oxyuroidea</taxon>
        <taxon>Oxyuridae</taxon>
        <taxon>Enterobius</taxon>
    </lineage>
</organism>
<dbReference type="Pfam" id="PF21672">
    <property type="entry name" value="COMM_HN"/>
    <property type="match status" value="1"/>
</dbReference>
<dbReference type="EMBL" id="UXUI01007742">
    <property type="protein sequence ID" value="VDD89272.1"/>
    <property type="molecule type" value="Genomic_DNA"/>
</dbReference>
<evidence type="ECO:0000313" key="2">
    <source>
        <dbReference type="Proteomes" id="UP000274131"/>
    </source>
</evidence>
<accession>A0A0N4V2S1</accession>
<evidence type="ECO:0000313" key="1">
    <source>
        <dbReference type="EMBL" id="VDD89272.1"/>
    </source>
</evidence>
<name>A0A0N4V2S1_ENTVE</name>
<evidence type="ECO:0000313" key="3">
    <source>
        <dbReference type="WBParaSite" id="EVEC_0000431501-mRNA-1"/>
    </source>
</evidence>
<keyword evidence="2" id="KW-1185">Reference proteome</keyword>
<reference evidence="1 2" key="2">
    <citation type="submission" date="2018-10" db="EMBL/GenBank/DDBJ databases">
        <authorList>
            <consortium name="Pathogen Informatics"/>
        </authorList>
    </citation>
    <scope>NUCLEOTIDE SEQUENCE [LARGE SCALE GENOMIC DNA]</scope>
</reference>
<reference evidence="3" key="1">
    <citation type="submission" date="2017-02" db="UniProtKB">
        <authorList>
            <consortium name="WormBaseParasite"/>
        </authorList>
    </citation>
    <scope>IDENTIFICATION</scope>
</reference>
<dbReference type="AlphaFoldDB" id="A0A0N4V2S1"/>
<protein>
    <submittedName>
        <fullName evidence="3">Cytochrome P450</fullName>
    </submittedName>
</protein>
<dbReference type="STRING" id="51028.A0A0N4V2S1"/>
<sequence length="157" mass="17506">MKEISYLEIPGLKSVIKFKHWCAKCVENLFSKKKWSEEQLKLLNHDGSLGRLFEIFVVTYLSFLIAGDDVKAMVAALTFIIEKAAKSNCSPGDLELEVQQLGLPAAPSLVPVSGNLLQEVGKDKCYMLQFTSSDGEDVNIVLDENKLNFLYKGLFSL</sequence>
<dbReference type="OrthoDB" id="284322at2759"/>